<gene>
    <name evidence="1" type="ORF">SAMN04488241_106132</name>
</gene>
<accession>A0A1I5SU43</accession>
<sequence>MAEIVISPSGPAAMETGLMIDETGTRFVVLTFREPDADPVLVTFTVPLFQNFVHHLGKTAEAALDEFNWQVPE</sequence>
<dbReference type="Proteomes" id="UP000199586">
    <property type="component" value="Unassembled WGS sequence"/>
</dbReference>
<evidence type="ECO:0000313" key="1">
    <source>
        <dbReference type="EMBL" id="SFP74037.1"/>
    </source>
</evidence>
<name>A0A1I5SU43_9SPHN</name>
<dbReference type="STRING" id="634430.SAMN04488241_106132"/>
<keyword evidence="2" id="KW-1185">Reference proteome</keyword>
<dbReference type="OrthoDB" id="7572712at2"/>
<evidence type="ECO:0000313" key="2">
    <source>
        <dbReference type="Proteomes" id="UP000199586"/>
    </source>
</evidence>
<protein>
    <submittedName>
        <fullName evidence="1">Uncharacterized protein</fullName>
    </submittedName>
</protein>
<dbReference type="AlphaFoldDB" id="A0A1I5SU43"/>
<organism evidence="1 2">
    <name type="scientific">Sphingomonas rubra</name>
    <dbReference type="NCBI Taxonomy" id="634430"/>
    <lineage>
        <taxon>Bacteria</taxon>
        <taxon>Pseudomonadati</taxon>
        <taxon>Pseudomonadota</taxon>
        <taxon>Alphaproteobacteria</taxon>
        <taxon>Sphingomonadales</taxon>
        <taxon>Sphingomonadaceae</taxon>
        <taxon>Sphingomonas</taxon>
    </lineage>
</organism>
<dbReference type="EMBL" id="FOXP01000006">
    <property type="protein sequence ID" value="SFP74037.1"/>
    <property type="molecule type" value="Genomic_DNA"/>
</dbReference>
<proteinExistence type="predicted"/>
<reference evidence="2" key="1">
    <citation type="submission" date="2016-10" db="EMBL/GenBank/DDBJ databases">
        <authorList>
            <person name="Varghese N."/>
            <person name="Submissions S."/>
        </authorList>
    </citation>
    <scope>NUCLEOTIDE SEQUENCE [LARGE SCALE GENOMIC DNA]</scope>
    <source>
        <strain evidence="2">CGMCC 1.9113</strain>
    </source>
</reference>
<dbReference type="RefSeq" id="WP_093333324.1">
    <property type="nucleotide sequence ID" value="NZ_FOXP01000006.1"/>
</dbReference>